<dbReference type="GO" id="GO:0005524">
    <property type="term" value="F:ATP binding"/>
    <property type="evidence" value="ECO:0007669"/>
    <property type="project" value="UniProtKB-UniRule"/>
</dbReference>
<name>A0A8J5SBL8_ZIZPA</name>
<dbReference type="CDD" id="cd14066">
    <property type="entry name" value="STKc_IRAK"/>
    <property type="match status" value="1"/>
</dbReference>
<dbReference type="FunFam" id="3.30.200.20:FF:000039">
    <property type="entry name" value="receptor-like protein kinase FERONIA"/>
    <property type="match status" value="1"/>
</dbReference>
<evidence type="ECO:0000256" key="9">
    <source>
        <dbReference type="ARBA" id="ARBA00022989"/>
    </source>
</evidence>
<dbReference type="PANTHER" id="PTHR34590">
    <property type="entry name" value="OS03G0124300 PROTEIN-RELATED"/>
    <property type="match status" value="1"/>
</dbReference>
<evidence type="ECO:0000259" key="14">
    <source>
        <dbReference type="PROSITE" id="PS50011"/>
    </source>
</evidence>
<dbReference type="Pfam" id="PF12819">
    <property type="entry name" value="Malectin_like"/>
    <property type="match status" value="1"/>
</dbReference>
<dbReference type="GO" id="GO:0004714">
    <property type="term" value="F:transmembrane receptor protein tyrosine kinase activity"/>
    <property type="evidence" value="ECO:0007669"/>
    <property type="project" value="InterPro"/>
</dbReference>
<dbReference type="InterPro" id="IPR017441">
    <property type="entry name" value="Protein_kinase_ATP_BS"/>
</dbReference>
<gene>
    <name evidence="15" type="ORF">GUJ93_ZPchr0001g32997</name>
</gene>
<reference evidence="15" key="2">
    <citation type="submission" date="2021-02" db="EMBL/GenBank/DDBJ databases">
        <authorList>
            <person name="Kimball J.A."/>
            <person name="Haas M.W."/>
            <person name="Macchietto M."/>
            <person name="Kono T."/>
            <person name="Duquette J."/>
            <person name="Shao M."/>
        </authorList>
    </citation>
    <scope>NUCLEOTIDE SEQUENCE</scope>
    <source>
        <tissue evidence="15">Fresh leaf tissue</tissue>
    </source>
</reference>
<keyword evidence="5 13" id="KW-0732">Signal</keyword>
<organism evidence="15 16">
    <name type="scientific">Zizania palustris</name>
    <name type="common">Northern wild rice</name>
    <dbReference type="NCBI Taxonomy" id="103762"/>
    <lineage>
        <taxon>Eukaryota</taxon>
        <taxon>Viridiplantae</taxon>
        <taxon>Streptophyta</taxon>
        <taxon>Embryophyta</taxon>
        <taxon>Tracheophyta</taxon>
        <taxon>Spermatophyta</taxon>
        <taxon>Magnoliopsida</taxon>
        <taxon>Liliopsida</taxon>
        <taxon>Poales</taxon>
        <taxon>Poaceae</taxon>
        <taxon>BOP clade</taxon>
        <taxon>Oryzoideae</taxon>
        <taxon>Oryzeae</taxon>
        <taxon>Zizaniinae</taxon>
        <taxon>Zizania</taxon>
    </lineage>
</organism>
<proteinExistence type="predicted"/>
<keyword evidence="3" id="KW-0808">Transferase</keyword>
<feature type="domain" description="Protein kinase" evidence="14">
    <location>
        <begin position="531"/>
        <end position="813"/>
    </location>
</feature>
<dbReference type="EMBL" id="JAAALK010000288">
    <property type="protein sequence ID" value="KAG8052749.1"/>
    <property type="molecule type" value="Genomic_DNA"/>
</dbReference>
<feature type="binding site" evidence="12">
    <location>
        <position position="559"/>
    </location>
    <ligand>
        <name>ATP</name>
        <dbReference type="ChEBI" id="CHEBI:30616"/>
    </ligand>
</feature>
<dbReference type="Pfam" id="PF07714">
    <property type="entry name" value="PK_Tyr_Ser-Thr"/>
    <property type="match status" value="1"/>
</dbReference>
<evidence type="ECO:0000313" key="15">
    <source>
        <dbReference type="EMBL" id="KAG8052749.1"/>
    </source>
</evidence>
<protein>
    <recommendedName>
        <fullName evidence="14">Protein kinase domain-containing protein</fullName>
    </recommendedName>
</protein>
<dbReference type="GO" id="GO:0010038">
    <property type="term" value="P:response to metal ion"/>
    <property type="evidence" value="ECO:0007669"/>
    <property type="project" value="UniProtKB-ARBA"/>
</dbReference>
<dbReference type="Proteomes" id="UP000729402">
    <property type="component" value="Unassembled WGS sequence"/>
</dbReference>
<evidence type="ECO:0000313" key="16">
    <source>
        <dbReference type="Proteomes" id="UP000729402"/>
    </source>
</evidence>
<evidence type="ECO:0000256" key="7">
    <source>
        <dbReference type="ARBA" id="ARBA00022777"/>
    </source>
</evidence>
<dbReference type="InterPro" id="IPR024788">
    <property type="entry name" value="Malectin-like_Carb-bd_dom"/>
</dbReference>
<feature type="signal peptide" evidence="13">
    <location>
        <begin position="1"/>
        <end position="28"/>
    </location>
</feature>
<evidence type="ECO:0000256" key="13">
    <source>
        <dbReference type="SAM" id="SignalP"/>
    </source>
</evidence>
<keyword evidence="10" id="KW-0472">Membrane</keyword>
<dbReference type="AlphaFoldDB" id="A0A8J5SBL8"/>
<accession>A0A8J5SBL8</accession>
<keyword evidence="4" id="KW-0812">Transmembrane</keyword>
<dbReference type="SMART" id="SM00220">
    <property type="entry name" value="S_TKc"/>
    <property type="match status" value="1"/>
</dbReference>
<dbReference type="GO" id="GO:0004674">
    <property type="term" value="F:protein serine/threonine kinase activity"/>
    <property type="evidence" value="ECO:0007669"/>
    <property type="project" value="UniProtKB-KW"/>
</dbReference>
<dbReference type="PANTHER" id="PTHR34590:SF5">
    <property type="entry name" value="OS04G0586500 PROTEIN"/>
    <property type="match status" value="1"/>
</dbReference>
<sequence length="878" mass="95941">MAGKVRGRSSQLLLVLLVLPAISAGATAKLYSPADRFLLNCGSTSDGLDADGRKWVADTNNSTWLTDSGKSSIMAAADEMDSALPSSTPYMTARVFTMEAMYNFSVNPRDRHWLRLHFYPASYNELRPEEFRFCVTTSTGVTLLHNFSVYFTTKALTQAYLIREYSLPRSPEGFVTITFSPTPSSNVTYAFVNGIEVVSMPDIFNDPVTMVGFADETVDVAGSAFQTMYRLNVGGAYIPPSNDTGLTRGWFDDTPFVQGASPGVVYSAGPRFHIKYPSDAAEYAAPPEVYLSTRSMGSDARMNQNYNLTWTMEVDCNFTYVVRLHFCELQLVHPNQRVFDIFINNKTAQTDVDVIEMATERGVPVYKDYAVLMGNVTGDDMLWVALHPSVMLRPQFYDAILNGIEVFKLNDTDANLAAPDPNPSKLLAEAELGWGRSAEFSTDDPGNMATVMGGTAGGAAAAGIVAAICVVVYNNKTNKQLAAGSDSHTSSWLPLYHSHTSGKSSGHITANLAGMCRHFSFAEIKAATKNFSSDLAIGVGGFGVVYRGVVDNGTKVAVKRSNPTSEQGINEFQTEVEMLSKLRHRHLVSLIGFCEEDGEMVLVYDYMEHGTLREHLYNNSGKPTLSWRHRLDICIGAARGLHYLHTGAKYTIIHRDVKTTNILVDENWVAKVSDFGLSKSGPTTVNQSHVSTMVKGSFGYLDPEYFRRQQLTEKSDVYSFGVVLFEVLLARPALDPALPRDQVSLADYAISCKRSGILPDVVDPAIKDQIAPECLVKFADTAEKCLSENGTERPSMGDVLWNLECAMQAQDMFDGAGSVASGRPVLEPSTSNGSTASFTTLGTSCTSHPHETCVIVETDDEVVVDRAAFSQTVQPTGR</sequence>
<dbReference type="FunFam" id="2.60.120.430:FF:000003">
    <property type="entry name" value="FERONIA receptor-like kinase"/>
    <property type="match status" value="1"/>
</dbReference>
<dbReference type="PROSITE" id="PS00107">
    <property type="entry name" value="PROTEIN_KINASE_ATP"/>
    <property type="match status" value="1"/>
</dbReference>
<dbReference type="FunFam" id="2.60.120.430:FF:000007">
    <property type="entry name" value="FERONIA receptor-like kinase"/>
    <property type="match status" value="1"/>
</dbReference>
<dbReference type="InterPro" id="IPR008271">
    <property type="entry name" value="Ser/Thr_kinase_AS"/>
</dbReference>
<evidence type="ECO:0000256" key="6">
    <source>
        <dbReference type="ARBA" id="ARBA00022741"/>
    </source>
</evidence>
<keyword evidence="2" id="KW-0723">Serine/threonine-protein kinase</keyword>
<comment type="subcellular location">
    <subcellularLocation>
        <location evidence="1">Membrane</location>
        <topology evidence="1">Single-pass type I membrane protein</topology>
    </subcellularLocation>
</comment>
<dbReference type="GO" id="GO:0016020">
    <property type="term" value="C:membrane"/>
    <property type="evidence" value="ECO:0007669"/>
    <property type="project" value="UniProtKB-SubCell"/>
</dbReference>
<keyword evidence="11" id="KW-0325">Glycoprotein</keyword>
<evidence type="ECO:0000256" key="12">
    <source>
        <dbReference type="PROSITE-ProRule" id="PRU10141"/>
    </source>
</evidence>
<dbReference type="OrthoDB" id="1903759at2759"/>
<evidence type="ECO:0000256" key="3">
    <source>
        <dbReference type="ARBA" id="ARBA00022679"/>
    </source>
</evidence>
<keyword evidence="7" id="KW-0418">Kinase</keyword>
<keyword evidence="6 12" id="KW-0547">Nucleotide-binding</keyword>
<evidence type="ECO:0000256" key="2">
    <source>
        <dbReference type="ARBA" id="ARBA00022527"/>
    </source>
</evidence>
<evidence type="ECO:0000256" key="11">
    <source>
        <dbReference type="ARBA" id="ARBA00023180"/>
    </source>
</evidence>
<dbReference type="PROSITE" id="PS50011">
    <property type="entry name" value="PROTEIN_KINASE_DOM"/>
    <property type="match status" value="1"/>
</dbReference>
<keyword evidence="16" id="KW-1185">Reference proteome</keyword>
<dbReference type="InterPro" id="IPR045272">
    <property type="entry name" value="ANXUR1/2-like"/>
</dbReference>
<keyword evidence="8 12" id="KW-0067">ATP-binding</keyword>
<dbReference type="PROSITE" id="PS00108">
    <property type="entry name" value="PROTEIN_KINASE_ST"/>
    <property type="match status" value="1"/>
</dbReference>
<dbReference type="InterPro" id="IPR000719">
    <property type="entry name" value="Prot_kinase_dom"/>
</dbReference>
<evidence type="ECO:0000256" key="10">
    <source>
        <dbReference type="ARBA" id="ARBA00023136"/>
    </source>
</evidence>
<evidence type="ECO:0000256" key="8">
    <source>
        <dbReference type="ARBA" id="ARBA00022840"/>
    </source>
</evidence>
<dbReference type="InterPro" id="IPR001245">
    <property type="entry name" value="Ser-Thr/Tyr_kinase_cat_dom"/>
</dbReference>
<evidence type="ECO:0000256" key="1">
    <source>
        <dbReference type="ARBA" id="ARBA00004479"/>
    </source>
</evidence>
<dbReference type="FunFam" id="1.10.510.10:FF:000252">
    <property type="entry name" value="Receptor-like protein kinase FERONIA"/>
    <property type="match status" value="1"/>
</dbReference>
<comment type="caution">
    <text evidence="15">The sequence shown here is derived from an EMBL/GenBank/DDBJ whole genome shotgun (WGS) entry which is preliminary data.</text>
</comment>
<evidence type="ECO:0000256" key="5">
    <source>
        <dbReference type="ARBA" id="ARBA00022729"/>
    </source>
</evidence>
<reference evidence="15" key="1">
    <citation type="journal article" date="2021" name="bioRxiv">
        <title>Whole Genome Assembly and Annotation of Northern Wild Rice, Zizania palustris L., Supports a Whole Genome Duplication in the Zizania Genus.</title>
        <authorList>
            <person name="Haas M."/>
            <person name="Kono T."/>
            <person name="Macchietto M."/>
            <person name="Millas R."/>
            <person name="McGilp L."/>
            <person name="Shao M."/>
            <person name="Duquette J."/>
            <person name="Hirsch C.N."/>
            <person name="Kimball J."/>
        </authorList>
    </citation>
    <scope>NUCLEOTIDE SEQUENCE</scope>
    <source>
        <tissue evidence="15">Fresh leaf tissue</tissue>
    </source>
</reference>
<keyword evidence="9" id="KW-1133">Transmembrane helix</keyword>
<evidence type="ECO:0000256" key="4">
    <source>
        <dbReference type="ARBA" id="ARBA00022692"/>
    </source>
</evidence>
<feature type="chain" id="PRO_5035255530" description="Protein kinase domain-containing protein" evidence="13">
    <location>
        <begin position="29"/>
        <end position="878"/>
    </location>
</feature>